<dbReference type="AlphaFoldDB" id="A0A832MLR1"/>
<organism evidence="1">
    <name type="scientific">Eiseniibacteriota bacterium</name>
    <dbReference type="NCBI Taxonomy" id="2212470"/>
    <lineage>
        <taxon>Bacteria</taxon>
        <taxon>Candidatus Eiseniibacteriota</taxon>
    </lineage>
</organism>
<protein>
    <submittedName>
        <fullName evidence="1">ROK family protein</fullName>
    </submittedName>
</protein>
<dbReference type="EMBL" id="DSQF01000012">
    <property type="protein sequence ID" value="HGZ43056.1"/>
    <property type="molecule type" value="Genomic_DNA"/>
</dbReference>
<dbReference type="InterPro" id="IPR049874">
    <property type="entry name" value="ROK_cs"/>
</dbReference>
<name>A0A832MLR1_UNCEI</name>
<sequence>MSGLVLALDLGGTDLKAALVTPHGALVAFERVPSRAAEGPEGPLLAMDEARARLAAAGAAVRAVGVGSPGAVDPLDGSLVGRTAHLPCWDSFPLRARLEDRYGLPVAADNDANLAALAEHRLGAARGARASLTVTIGTGVGCGIVMDGRVVHGARGGAGELGHLPLGRDGARCPCGVEGCVEPEMSGGGLAARARAAGLDCPDAATVFAFAAKGELRARALVEHLADRLGAALATAVNLLNPEVVVVGGGVGQAGEALLAPVRSALERYALASHRLGLRVVPAALGERAGVTGAGLAAWDLLARAPAA</sequence>
<proteinExistence type="predicted"/>
<comment type="caution">
    <text evidence="1">The sequence shown here is derived from an EMBL/GenBank/DDBJ whole genome shotgun (WGS) entry which is preliminary data.</text>
</comment>
<dbReference type="Pfam" id="PF00480">
    <property type="entry name" value="ROK"/>
    <property type="match status" value="1"/>
</dbReference>
<dbReference type="SUPFAM" id="SSF53067">
    <property type="entry name" value="Actin-like ATPase domain"/>
    <property type="match status" value="1"/>
</dbReference>
<gene>
    <name evidence="1" type="ORF">ENR23_06470</name>
</gene>
<evidence type="ECO:0000313" key="1">
    <source>
        <dbReference type="EMBL" id="HGZ43056.1"/>
    </source>
</evidence>
<dbReference type="PANTHER" id="PTHR18964:SF169">
    <property type="entry name" value="N-ACETYLMANNOSAMINE KINASE"/>
    <property type="match status" value="1"/>
</dbReference>
<accession>A0A832MLR1</accession>
<dbReference type="InterPro" id="IPR000600">
    <property type="entry name" value="ROK"/>
</dbReference>
<dbReference type="Gene3D" id="3.30.420.40">
    <property type="match status" value="2"/>
</dbReference>
<dbReference type="PANTHER" id="PTHR18964">
    <property type="entry name" value="ROK (REPRESSOR, ORF, KINASE) FAMILY"/>
    <property type="match status" value="1"/>
</dbReference>
<dbReference type="PROSITE" id="PS01125">
    <property type="entry name" value="ROK"/>
    <property type="match status" value="1"/>
</dbReference>
<reference evidence="1" key="1">
    <citation type="journal article" date="2020" name="mSystems">
        <title>Genome- and Community-Level Interaction Insights into Carbon Utilization and Element Cycling Functions of Hydrothermarchaeota in Hydrothermal Sediment.</title>
        <authorList>
            <person name="Zhou Z."/>
            <person name="Liu Y."/>
            <person name="Xu W."/>
            <person name="Pan J."/>
            <person name="Luo Z.H."/>
            <person name="Li M."/>
        </authorList>
    </citation>
    <scope>NUCLEOTIDE SEQUENCE [LARGE SCALE GENOMIC DNA]</scope>
    <source>
        <strain evidence="1">SpSt-381</strain>
    </source>
</reference>
<dbReference type="InterPro" id="IPR043129">
    <property type="entry name" value="ATPase_NBD"/>
</dbReference>